<dbReference type="SMART" id="SM00028">
    <property type="entry name" value="TPR"/>
    <property type="match status" value="5"/>
</dbReference>
<dbReference type="InterPro" id="IPR018704">
    <property type="entry name" value="SecYEG/CpoB_TPR"/>
</dbReference>
<dbReference type="InterPro" id="IPR019734">
    <property type="entry name" value="TPR_rpt"/>
</dbReference>
<comment type="caution">
    <text evidence="3">The sequence shown here is derived from an EMBL/GenBank/DDBJ whole genome shotgun (WGS) entry which is preliminary data.</text>
</comment>
<dbReference type="Gene3D" id="1.25.40.10">
    <property type="entry name" value="Tetratricopeptide repeat domain"/>
    <property type="match status" value="2"/>
</dbReference>
<dbReference type="SUPFAM" id="SSF52540">
    <property type="entry name" value="P-loop containing nucleoside triphosphate hydrolases"/>
    <property type="match status" value="1"/>
</dbReference>
<dbReference type="PROSITE" id="PS50005">
    <property type="entry name" value="TPR"/>
    <property type="match status" value="1"/>
</dbReference>
<evidence type="ECO:0000313" key="3">
    <source>
        <dbReference type="EMBL" id="KPL84930.1"/>
    </source>
</evidence>
<dbReference type="InterPro" id="IPR011990">
    <property type="entry name" value="TPR-like_helical_dom_sf"/>
</dbReference>
<feature type="repeat" description="TPR" evidence="1">
    <location>
        <begin position="564"/>
        <end position="597"/>
    </location>
</feature>
<keyword evidence="4" id="KW-1185">Reference proteome</keyword>
<evidence type="ECO:0000313" key="4">
    <source>
        <dbReference type="Proteomes" id="UP000050277"/>
    </source>
</evidence>
<evidence type="ECO:0000256" key="1">
    <source>
        <dbReference type="PROSITE-ProRule" id="PRU00339"/>
    </source>
</evidence>
<reference evidence="3 4" key="1">
    <citation type="submission" date="2015-07" db="EMBL/GenBank/DDBJ databases">
        <title>Whole genome sequence of Herpetosiphon geysericola DSM 7119.</title>
        <authorList>
            <person name="Hemp J."/>
            <person name="Ward L.M."/>
            <person name="Pace L.A."/>
            <person name="Fischer W.W."/>
        </authorList>
    </citation>
    <scope>NUCLEOTIDE SEQUENCE [LARGE SCALE GENOMIC DNA]</scope>
    <source>
        <strain evidence="3 4">DSM 7119</strain>
    </source>
</reference>
<keyword evidence="1" id="KW-0802">TPR repeat</keyword>
<dbReference type="InterPro" id="IPR027417">
    <property type="entry name" value="P-loop_NTPase"/>
</dbReference>
<protein>
    <recommendedName>
        <fullName evidence="2">Ancillary SecYEG translocon subunit/Cell division coordinator CpoB TPR domain-containing protein</fullName>
    </recommendedName>
</protein>
<dbReference type="SUPFAM" id="SSF48452">
    <property type="entry name" value="TPR-like"/>
    <property type="match status" value="3"/>
</dbReference>
<organism evidence="3 4">
    <name type="scientific">Herpetosiphon geysericola</name>
    <dbReference type="NCBI Taxonomy" id="70996"/>
    <lineage>
        <taxon>Bacteria</taxon>
        <taxon>Bacillati</taxon>
        <taxon>Chloroflexota</taxon>
        <taxon>Chloroflexia</taxon>
        <taxon>Herpetosiphonales</taxon>
        <taxon>Herpetosiphonaceae</taxon>
        <taxon>Herpetosiphon</taxon>
    </lineage>
</organism>
<name>A0A0N8GQX7_9CHLR</name>
<dbReference type="Proteomes" id="UP000050277">
    <property type="component" value="Unassembled WGS sequence"/>
</dbReference>
<dbReference type="STRING" id="70996.SE18_18830"/>
<dbReference type="RefSeq" id="WP_054536010.1">
    <property type="nucleotide sequence ID" value="NZ_LGKP01000026.1"/>
</dbReference>
<accession>A0A0N8GQX7</accession>
<gene>
    <name evidence="3" type="ORF">SE18_18830</name>
</gene>
<dbReference type="EMBL" id="LGKP01000026">
    <property type="protein sequence ID" value="KPL84930.1"/>
    <property type="molecule type" value="Genomic_DNA"/>
</dbReference>
<dbReference type="AlphaFoldDB" id="A0A0N8GQX7"/>
<proteinExistence type="predicted"/>
<evidence type="ECO:0000259" key="2">
    <source>
        <dbReference type="Pfam" id="PF09976"/>
    </source>
</evidence>
<dbReference type="Pfam" id="PF09976">
    <property type="entry name" value="TPR_21"/>
    <property type="match status" value="1"/>
</dbReference>
<sequence>MTHILNPILRTVLNQFDQPAELGTIQPLATPALLGHWYDLYGAYPSERQRGHIIQLVVAYALLGETQVRPEQTHDLAEILQQLRAGNRDQRLVYWRFLHEHKLPVHVLIDELGLAKATFHRDMKDRLPLILDQAADCLLSILQPALQLERPPVPAQLYGRAEWLAEAYAMLKHEQHLCIIGSTGVGKSACAATLANTWQGPVFWLTLLPDLNDQVESCLPLIGAFLQHHGAYNLAQHLAIEGGKLNSNVALGLIRRDCASLTNPALFCLDQSEVMLKQPQPHHRALHSFWRALAAISNMHVLIIGNRVFSDDLPVLSLEPLESSAFRAWFDATTTMQPDYPWEQFLALIAGNTHLMRIVMVLIQQERSLAAICAMLEAHPGVSSLIERIITMLGPSAQQLLTILASFQQPIPRSLWPSNDLQQLEQYQLLQAGYRDTLELWPLLRKHYWQQLSTEQRQPLHEHAAQVHALLGQWTLAAEHAIAAGDYAQAIVWWFPQRHSEIRAGYFGRMLRMLQLIPLDQLPAREAQTLAIGQAELARFIGSYDQARAGLAAVSHTGSDSLRAYIHQLEGDLWEAQGQIEQAMQSYERAITILDTNHYHQEAILYVKRGLMHLNHERDFEAAHQAAAKTHFIAALLSGEIADEEGNYDLALQGYQTALDHACALNDQALQARAHASLAIVHARNERTEAIEHFNVAIRYYQSIGNNVRAARNQSNLAYFLGEINQPHEAITIAKEAYSFFKQINSRFWISLNTMTLANAHVELNQCDDAERYAHEVLHYEETAHVPFGVYILGRVANLKQEFTIAERYLHQSVQLSQAIQDRFMQAKVWRELTKLFYATQRYPDAQHALSQASDLYQQLGLNKELERIQHWAHHSNGQLVVN</sequence>
<dbReference type="OrthoDB" id="134933at2"/>
<feature type="domain" description="Ancillary SecYEG translocon subunit/Cell division coordinator CpoB TPR" evidence="2">
    <location>
        <begin position="526"/>
        <end position="605"/>
    </location>
</feature>